<keyword evidence="2" id="KW-1185">Reference proteome</keyword>
<proteinExistence type="predicted"/>
<dbReference type="RefSeq" id="WP_204679972.1">
    <property type="nucleotide sequence ID" value="NZ_BSNR01000017.1"/>
</dbReference>
<evidence type="ECO:0000313" key="2">
    <source>
        <dbReference type="Proteomes" id="UP001430149"/>
    </source>
</evidence>
<gene>
    <name evidence="1" type="ORF">ISP19_03575</name>
</gene>
<dbReference type="InterPro" id="IPR007263">
    <property type="entry name" value="DCC1-like"/>
</dbReference>
<dbReference type="EMBL" id="JADIKE010000027">
    <property type="protein sequence ID" value="MBM7124449.1"/>
    <property type="molecule type" value="Genomic_DNA"/>
</dbReference>
<name>A0ABS2K012_9GAMM</name>
<dbReference type="Pfam" id="PF04134">
    <property type="entry name" value="DCC1-like"/>
    <property type="match status" value="1"/>
</dbReference>
<sequence length="138" mass="15290">MASGSSSRDKTSHRLVIVYDGACPFCTSYVQMLRLRKAVGEPTFINARDDDPIVSQLWLNGYDLNEGMAAKYGGRVYHGADCIHLLALLSTTSGLFNKINGMIFGSRKLSCILYPVLRMGRSITLRLLRIRKISYPGG</sequence>
<organism evidence="1 2">
    <name type="scientific">Dyella flava</name>
    <dbReference type="NCBI Taxonomy" id="1920170"/>
    <lineage>
        <taxon>Bacteria</taxon>
        <taxon>Pseudomonadati</taxon>
        <taxon>Pseudomonadota</taxon>
        <taxon>Gammaproteobacteria</taxon>
        <taxon>Lysobacterales</taxon>
        <taxon>Rhodanobacteraceae</taxon>
        <taxon>Dyella</taxon>
    </lineage>
</organism>
<comment type="caution">
    <text evidence="1">The sequence shown here is derived from an EMBL/GenBank/DDBJ whole genome shotgun (WGS) entry which is preliminary data.</text>
</comment>
<dbReference type="Proteomes" id="UP001430149">
    <property type="component" value="Unassembled WGS sequence"/>
</dbReference>
<reference evidence="1" key="1">
    <citation type="submission" date="2020-10" db="EMBL/GenBank/DDBJ databases">
        <title>Phylogeny of dyella-like bacteria.</title>
        <authorList>
            <person name="Fu J."/>
        </authorList>
    </citation>
    <scope>NUCLEOTIDE SEQUENCE</scope>
    <source>
        <strain evidence="1">DHOC52</strain>
    </source>
</reference>
<evidence type="ECO:0000313" key="1">
    <source>
        <dbReference type="EMBL" id="MBM7124449.1"/>
    </source>
</evidence>
<accession>A0ABS2K012</accession>
<protein>
    <submittedName>
        <fullName evidence="1">DUF393 domain-containing protein</fullName>
    </submittedName>
</protein>